<reference evidence="2 3" key="1">
    <citation type="journal article" date="2015" name="Stand. Genomic Sci.">
        <title>Genomic Encyclopedia of Bacterial and Archaeal Type Strains, Phase III: the genomes of soil and plant-associated and newly described type strains.</title>
        <authorList>
            <person name="Whitman W.B."/>
            <person name="Woyke T."/>
            <person name="Klenk H.P."/>
            <person name="Zhou Y."/>
            <person name="Lilburn T.G."/>
            <person name="Beck B.J."/>
            <person name="De Vos P."/>
            <person name="Vandamme P."/>
            <person name="Eisen J.A."/>
            <person name="Garrity G."/>
            <person name="Hugenholtz P."/>
            <person name="Kyrpides N.C."/>
        </authorList>
    </citation>
    <scope>NUCLEOTIDE SEQUENCE [LARGE SCALE GENOMIC DNA]</scope>
    <source>
        <strain evidence="2 3">CGMCC 1.10685</strain>
    </source>
</reference>
<keyword evidence="4" id="KW-1185">Reference proteome</keyword>
<organism evidence="2 3">
    <name type="scientific">Pseudoduganella flava</name>
    <dbReference type="NCBI Taxonomy" id="871742"/>
    <lineage>
        <taxon>Bacteria</taxon>
        <taxon>Pseudomonadati</taxon>
        <taxon>Pseudomonadota</taxon>
        <taxon>Betaproteobacteria</taxon>
        <taxon>Burkholderiales</taxon>
        <taxon>Oxalobacteraceae</taxon>
        <taxon>Telluria group</taxon>
        <taxon>Pseudoduganella</taxon>
    </lineage>
</organism>
<evidence type="ECO:0000313" key="1">
    <source>
        <dbReference type="EMBL" id="QGZ40145.1"/>
    </source>
</evidence>
<reference evidence="1 4" key="3">
    <citation type="submission" date="2019-12" db="EMBL/GenBank/DDBJ databases">
        <title>Draft Genome Sequences of Six Type Strains of the Genus Massilia.</title>
        <authorList>
            <person name="Miess H."/>
            <person name="Frediansyah A."/>
            <person name="Goeker M."/>
            <person name="Gross H."/>
        </authorList>
    </citation>
    <scope>NUCLEOTIDE SEQUENCE [LARGE SCALE GENOMIC DNA]</scope>
    <source>
        <strain evidence="1 4">DSM 26639</strain>
    </source>
</reference>
<dbReference type="EMBL" id="VLKW01000016">
    <property type="protein sequence ID" value="TWI42095.1"/>
    <property type="molecule type" value="Genomic_DNA"/>
</dbReference>
<dbReference type="Proteomes" id="UP000315112">
    <property type="component" value="Unassembled WGS sequence"/>
</dbReference>
<evidence type="ECO:0000313" key="3">
    <source>
        <dbReference type="Proteomes" id="UP000315112"/>
    </source>
</evidence>
<dbReference type="NCBIfam" id="TIGR03359">
    <property type="entry name" value="VI_chp_6"/>
    <property type="match status" value="1"/>
</dbReference>
<name>A0A562PC80_9BURK</name>
<accession>A0A562PC80</accession>
<dbReference type="PANTHER" id="PTHR35370:SF1">
    <property type="entry name" value="TYPE VI SECRETION SYSTEM COMPONENT TSSF1"/>
    <property type="match status" value="1"/>
</dbReference>
<evidence type="ECO:0000313" key="2">
    <source>
        <dbReference type="EMBL" id="TWI42095.1"/>
    </source>
</evidence>
<dbReference type="InterPro" id="IPR010272">
    <property type="entry name" value="T6SS_TssF"/>
</dbReference>
<dbReference type="AlphaFoldDB" id="A0A562PC80"/>
<dbReference type="PANTHER" id="PTHR35370">
    <property type="entry name" value="CYTOPLASMIC PROTEIN-RELATED-RELATED"/>
    <property type="match status" value="1"/>
</dbReference>
<sequence>MEKLLPYFMQELAILRRNLRELVRSKPEMAAKLALADGESADPGIERVVQGTALLCAQQAWKLDHAHDRFTSDLLENTEPFYLRPLPSCSIAQVQGTDERTTSTIPRGTSWRTRATPACRFRTVYDVTLAPLAITAASFVPCIDVPADLRIPDGTGGAIKLTIDSTEPARGLDELGIDKVRVFVDADAATRTALYDALLARTLCTCVESDQQWRKLAALPLTPVGYRPEEAMLPVLTDVETGLRLWAEYFAMPEKFDFFDIDLHTVLAHAPPGARSVTLHLILPDLHETPAPRLLETLSAATFRLGCTPVINLFERPAEPVRLVKGRKTYQIVVPRAGEAEGTFYRIDSAQLTGNKDGQAINARMAALNVGLTRQAEYLWLARLANATTGTQDEVTIVDRDEQPVSLQSGTVDMRLTCTNGDLPASLPIGHADGDLTGDQQAGGRVIRLLRQPTRPCALADRRGGQWDLIRTLAWGYGCHSRNMLVEMLGQNASADCAVAQRQLSGIVAVHRTEHMKWTRYLGHGLLAYGLEVAVTIDESAFAQRSIFVFARLLDDYYARCTGRTNFTRVVLRSTSGAELLRCAERMGEVSPL</sequence>
<dbReference type="RefSeq" id="WP_145881642.1">
    <property type="nucleotide sequence ID" value="NZ_CP046904.1"/>
</dbReference>
<proteinExistence type="predicted"/>
<protein>
    <submittedName>
        <fullName evidence="1">Type VI secretion system baseplate subunit TssF</fullName>
    </submittedName>
    <submittedName>
        <fullName evidence="2">Type VI secretion system protein ImpG</fullName>
    </submittedName>
</protein>
<dbReference type="Pfam" id="PF05947">
    <property type="entry name" value="T6SS_TssF"/>
    <property type="match status" value="1"/>
</dbReference>
<dbReference type="Proteomes" id="UP000437862">
    <property type="component" value="Chromosome"/>
</dbReference>
<dbReference type="OrthoDB" id="9763676at2"/>
<reference evidence="2" key="2">
    <citation type="submission" date="2019-07" db="EMBL/GenBank/DDBJ databases">
        <authorList>
            <person name="Whitman W."/>
            <person name="Huntemann M."/>
            <person name="Clum A."/>
            <person name="Pillay M."/>
            <person name="Palaniappan K."/>
            <person name="Varghese N."/>
            <person name="Mikhailova N."/>
            <person name="Stamatis D."/>
            <person name="Reddy T."/>
            <person name="Daum C."/>
            <person name="Shapiro N."/>
            <person name="Ivanova N."/>
            <person name="Kyrpides N."/>
            <person name="Woyke T."/>
        </authorList>
    </citation>
    <scope>NUCLEOTIDE SEQUENCE</scope>
    <source>
        <strain evidence="2">CGMCC 1.10685</strain>
    </source>
</reference>
<gene>
    <name evidence="1" type="primary">tssF</name>
    <name evidence="1" type="ORF">GO485_14545</name>
    <name evidence="2" type="ORF">IP92_05626</name>
</gene>
<dbReference type="PIRSF" id="PIRSF028304">
    <property type="entry name" value="UCP028304"/>
    <property type="match status" value="1"/>
</dbReference>
<evidence type="ECO:0000313" key="4">
    <source>
        <dbReference type="Proteomes" id="UP000437862"/>
    </source>
</evidence>
<dbReference type="EMBL" id="CP046904">
    <property type="protein sequence ID" value="QGZ40145.1"/>
    <property type="molecule type" value="Genomic_DNA"/>
</dbReference>